<reference evidence="2" key="1">
    <citation type="submission" date="2017-08" db="EMBL/GenBank/DDBJ databases">
        <authorList>
            <person name="Polle J.E."/>
            <person name="Barry K."/>
            <person name="Cushman J."/>
            <person name="Schmutz J."/>
            <person name="Tran D."/>
            <person name="Hathwaick L.T."/>
            <person name="Yim W.C."/>
            <person name="Jenkins J."/>
            <person name="Mckie-Krisberg Z.M."/>
            <person name="Prochnik S."/>
            <person name="Lindquist E."/>
            <person name="Dockter R.B."/>
            <person name="Adam C."/>
            <person name="Molina H."/>
            <person name="Bunkerborg J."/>
            <person name="Jin E."/>
            <person name="Buchheim M."/>
            <person name="Magnuson J."/>
        </authorList>
    </citation>
    <scope>NUCLEOTIDE SEQUENCE</scope>
    <source>
        <strain evidence="2">CCAP 19/18</strain>
    </source>
</reference>
<evidence type="ECO:0000313" key="2">
    <source>
        <dbReference type="EMBL" id="KAF5839739.1"/>
    </source>
</evidence>
<dbReference type="SUPFAM" id="SSF50685">
    <property type="entry name" value="Barwin-like endoglucanases"/>
    <property type="match status" value="1"/>
</dbReference>
<protein>
    <recommendedName>
        <fullName evidence="1">Expansin-like EG45 domain-containing protein</fullName>
    </recommendedName>
</protein>
<feature type="domain" description="Expansin-like EG45" evidence="1">
    <location>
        <begin position="1"/>
        <end position="115"/>
    </location>
</feature>
<feature type="non-terminal residue" evidence="2">
    <location>
        <position position="1"/>
    </location>
</feature>
<evidence type="ECO:0000259" key="1">
    <source>
        <dbReference type="PROSITE" id="PS50842"/>
    </source>
</evidence>
<organism evidence="2 3">
    <name type="scientific">Dunaliella salina</name>
    <name type="common">Green alga</name>
    <name type="synonym">Protococcus salinus</name>
    <dbReference type="NCBI Taxonomy" id="3046"/>
    <lineage>
        <taxon>Eukaryota</taxon>
        <taxon>Viridiplantae</taxon>
        <taxon>Chlorophyta</taxon>
        <taxon>core chlorophytes</taxon>
        <taxon>Chlorophyceae</taxon>
        <taxon>CS clade</taxon>
        <taxon>Chlamydomonadales</taxon>
        <taxon>Dunaliellaceae</taxon>
        <taxon>Dunaliella</taxon>
    </lineage>
</organism>
<dbReference type="InterPro" id="IPR007112">
    <property type="entry name" value="Expansin/allergen_DPBB_dom"/>
</dbReference>
<comment type="caution">
    <text evidence="2">The sequence shown here is derived from an EMBL/GenBank/DDBJ whole genome shotgun (WGS) entry which is preliminary data.</text>
</comment>
<dbReference type="CDD" id="cd22271">
    <property type="entry name" value="DPBB_EXP_N-like"/>
    <property type="match status" value="1"/>
</dbReference>
<proteinExistence type="predicted"/>
<dbReference type="Gene3D" id="2.40.40.10">
    <property type="entry name" value="RlpA-like domain"/>
    <property type="match status" value="1"/>
</dbReference>
<sequence length="318" mass="36250">GCWEVKCKNEWTKDFYGEHYDRTNACYNESASVIVRTVDRCRCVYPPSSISTSIPKLRSAEADKDKALLILTLAHGAGDLDHLDLSKWAFEKLAELRWGVIALRYRPVPCDYVPAQKASSHYFRRTRDWPELRSQQIVPRTIFNNGRLQNGFTDVSWSAWMHPLEETKQMGILQGPGICATIQGRGVFALKTDVKGIFDKTVAFEFWLYVGKNGWSENASLPDVAGGCSPVRNLVLKPIMFQPNQPNCLPLCNDYWWGYRVYLPTFAGAAADTVINDPKWFNGCGDNEVRDLHTVEFRSLPWDVNSTKFFCLDRLHLV</sequence>
<dbReference type="PROSITE" id="PS50842">
    <property type="entry name" value="EXPANSIN_EG45"/>
    <property type="match status" value="1"/>
</dbReference>
<dbReference type="EMBL" id="MU069534">
    <property type="protein sequence ID" value="KAF5839739.1"/>
    <property type="molecule type" value="Genomic_DNA"/>
</dbReference>
<name>A0ABQ7GYQ0_DUNSA</name>
<dbReference type="InterPro" id="IPR036908">
    <property type="entry name" value="RlpA-like_sf"/>
</dbReference>
<evidence type="ECO:0000313" key="3">
    <source>
        <dbReference type="Proteomes" id="UP000815325"/>
    </source>
</evidence>
<gene>
    <name evidence="2" type="ORF">DUNSADRAFT_18741</name>
</gene>
<accession>A0ABQ7GYQ0</accession>
<dbReference type="Proteomes" id="UP000815325">
    <property type="component" value="Unassembled WGS sequence"/>
</dbReference>
<keyword evidence="3" id="KW-1185">Reference proteome</keyword>